<name>G3B853_CANTC</name>
<dbReference type="STRING" id="590646.G3B853"/>
<dbReference type="SMART" id="SM00398">
    <property type="entry name" value="HMG"/>
    <property type="match status" value="1"/>
</dbReference>
<keyword evidence="2" id="KW-0539">Nucleus</keyword>
<evidence type="ECO:0000313" key="6">
    <source>
        <dbReference type="Proteomes" id="UP000000707"/>
    </source>
</evidence>
<evidence type="ECO:0000313" key="5">
    <source>
        <dbReference type="EMBL" id="EGV62350.1"/>
    </source>
</evidence>
<feature type="DNA-binding region" description="HMG box" evidence="2">
    <location>
        <begin position="85"/>
        <end position="158"/>
    </location>
</feature>
<evidence type="ECO:0000256" key="3">
    <source>
        <dbReference type="SAM" id="MobiDB-lite"/>
    </source>
</evidence>
<dbReference type="Pfam" id="PF00505">
    <property type="entry name" value="HMG_box"/>
    <property type="match status" value="1"/>
</dbReference>
<evidence type="ECO:0000259" key="4">
    <source>
        <dbReference type="PROSITE" id="PS50118"/>
    </source>
</evidence>
<sequence>MSEVKAARDALVASLFELSKAAQDAAAATANLYKASHEGNTGNVDSLNSLSKAVNVLVSYIDVNGGADSKKPEKKKKPEKDPNAPKKPLTMYFAYSFHIREQIRDERKANGLPPLSAIEMNAYVKERWSKLSEAEKSTWQKKYQSELKVYQKQKEIYIAEKNGIKPPLPEIPIELPKDVVVESSDSSDSSSSESEVEVEIPEKKEKKDKKKKRKHEDKEKDKSEKKKKSSKK</sequence>
<keyword evidence="1 2" id="KW-0238">DNA-binding</keyword>
<dbReference type="Proteomes" id="UP000000707">
    <property type="component" value="Unassembled WGS sequence"/>
</dbReference>
<dbReference type="PANTHER" id="PTHR48112:SF22">
    <property type="entry name" value="MITOCHONDRIAL TRANSCRIPTION FACTOR A, ISOFORM B"/>
    <property type="match status" value="1"/>
</dbReference>
<dbReference type="KEGG" id="cten:18248033"/>
<gene>
    <name evidence="5" type="ORF">CANTEDRAFT_115813</name>
</gene>
<dbReference type="GeneID" id="18248033"/>
<dbReference type="eggNOG" id="KOG0381">
    <property type="taxonomic scope" value="Eukaryota"/>
</dbReference>
<accession>G3B853</accession>
<dbReference type="InterPro" id="IPR036910">
    <property type="entry name" value="HMG_box_dom_sf"/>
</dbReference>
<feature type="compositionally biased region" description="Low complexity" evidence="3">
    <location>
        <begin position="181"/>
        <end position="193"/>
    </location>
</feature>
<feature type="region of interest" description="Disordered" evidence="3">
    <location>
        <begin position="179"/>
        <end position="232"/>
    </location>
</feature>
<evidence type="ECO:0000256" key="2">
    <source>
        <dbReference type="PROSITE-ProRule" id="PRU00267"/>
    </source>
</evidence>
<dbReference type="PANTHER" id="PTHR48112">
    <property type="entry name" value="HIGH MOBILITY GROUP PROTEIN DSP1"/>
    <property type="match status" value="1"/>
</dbReference>
<feature type="region of interest" description="Disordered" evidence="3">
    <location>
        <begin position="67"/>
        <end position="87"/>
    </location>
</feature>
<feature type="compositionally biased region" description="Basic and acidic residues" evidence="3">
    <location>
        <begin position="68"/>
        <end position="84"/>
    </location>
</feature>
<dbReference type="AlphaFoldDB" id="G3B853"/>
<evidence type="ECO:0000256" key="1">
    <source>
        <dbReference type="ARBA" id="ARBA00023125"/>
    </source>
</evidence>
<dbReference type="PROSITE" id="PS50118">
    <property type="entry name" value="HMG_BOX_2"/>
    <property type="match status" value="1"/>
</dbReference>
<dbReference type="SUPFAM" id="SSF47095">
    <property type="entry name" value="HMG-box"/>
    <property type="match status" value="1"/>
</dbReference>
<dbReference type="InterPro" id="IPR009071">
    <property type="entry name" value="HMG_box_dom"/>
</dbReference>
<keyword evidence="6" id="KW-1185">Reference proteome</keyword>
<protein>
    <recommendedName>
        <fullName evidence="4">HMG box domain-containing protein</fullName>
    </recommendedName>
</protein>
<dbReference type="EMBL" id="GL996527">
    <property type="protein sequence ID" value="EGV62350.1"/>
    <property type="molecule type" value="Genomic_DNA"/>
</dbReference>
<proteinExistence type="predicted"/>
<dbReference type="GO" id="GO:0005634">
    <property type="term" value="C:nucleus"/>
    <property type="evidence" value="ECO:0007669"/>
    <property type="project" value="UniProtKB-UniRule"/>
</dbReference>
<dbReference type="GO" id="GO:0003677">
    <property type="term" value="F:DNA binding"/>
    <property type="evidence" value="ECO:0007669"/>
    <property type="project" value="UniProtKB-UniRule"/>
</dbReference>
<dbReference type="HOGENOM" id="CLU_076155_1_0_1"/>
<dbReference type="Gene3D" id="1.10.30.10">
    <property type="entry name" value="High mobility group box domain"/>
    <property type="match status" value="1"/>
</dbReference>
<reference evidence="5 6" key="1">
    <citation type="journal article" date="2011" name="Proc. Natl. Acad. Sci. U.S.A.">
        <title>Comparative genomics of xylose-fermenting fungi for enhanced biofuel production.</title>
        <authorList>
            <person name="Wohlbach D.J."/>
            <person name="Kuo A."/>
            <person name="Sato T.K."/>
            <person name="Potts K.M."/>
            <person name="Salamov A.A."/>
            <person name="LaButti K.M."/>
            <person name="Sun H."/>
            <person name="Clum A."/>
            <person name="Pangilinan J.L."/>
            <person name="Lindquist E.A."/>
            <person name="Lucas S."/>
            <person name="Lapidus A."/>
            <person name="Jin M."/>
            <person name="Gunawan C."/>
            <person name="Balan V."/>
            <person name="Dale B.E."/>
            <person name="Jeffries T.W."/>
            <person name="Zinkel R."/>
            <person name="Barry K.W."/>
            <person name="Grigoriev I.V."/>
            <person name="Gasch A.P."/>
        </authorList>
    </citation>
    <scope>NUCLEOTIDE SEQUENCE [LARGE SCALE GENOMIC DNA]</scope>
    <source>
        <strain evidence="6">ATCC 10573 / BCRC 21748 / CBS 615 / JCM 9827 / NBRC 10315 / NRRL Y-1498 / VKM Y-70</strain>
    </source>
</reference>
<organism evidence="6">
    <name type="scientific">Candida tenuis (strain ATCC 10573 / BCRC 21748 / CBS 615 / JCM 9827 / NBRC 10315 / NRRL Y-1498 / VKM Y-70)</name>
    <name type="common">Yeast</name>
    <name type="synonym">Yamadazyma tenuis</name>
    <dbReference type="NCBI Taxonomy" id="590646"/>
    <lineage>
        <taxon>Eukaryota</taxon>
        <taxon>Fungi</taxon>
        <taxon>Dikarya</taxon>
        <taxon>Ascomycota</taxon>
        <taxon>Saccharomycotina</taxon>
        <taxon>Pichiomycetes</taxon>
        <taxon>Debaryomycetaceae</taxon>
        <taxon>Yamadazyma</taxon>
    </lineage>
</organism>
<feature type="domain" description="HMG box" evidence="4">
    <location>
        <begin position="85"/>
        <end position="158"/>
    </location>
</feature>
<dbReference type="InterPro" id="IPR050342">
    <property type="entry name" value="HMGB"/>
</dbReference>
<feature type="compositionally biased region" description="Basic residues" evidence="3">
    <location>
        <begin position="206"/>
        <end position="215"/>
    </location>
</feature>
<dbReference type="OrthoDB" id="5550281at2759"/>